<protein>
    <recommendedName>
        <fullName evidence="1">N(6)-L-threonylcarbamoyladenine synthase</fullName>
        <ecNumber evidence="1">2.3.1.234</ecNumber>
    </recommendedName>
</protein>
<name>A0A8J2YCP4_9BACL</name>
<keyword evidence="4" id="KW-0479">Metal-binding</keyword>
<dbReference type="InterPro" id="IPR043129">
    <property type="entry name" value="ATPase_NBD"/>
</dbReference>
<gene>
    <name evidence="8" type="ORF">GCM10011571_09610</name>
</gene>
<dbReference type="Pfam" id="PF00814">
    <property type="entry name" value="TsaD"/>
    <property type="match status" value="1"/>
</dbReference>
<keyword evidence="2" id="KW-0808">Transferase</keyword>
<dbReference type="SUPFAM" id="SSF53067">
    <property type="entry name" value="Actin-like ATPase domain"/>
    <property type="match status" value="1"/>
</dbReference>
<dbReference type="PRINTS" id="PR00789">
    <property type="entry name" value="OSIALOPTASE"/>
</dbReference>
<dbReference type="PANTHER" id="PTHR11735">
    <property type="entry name" value="TRNA N6-ADENOSINE THREONYLCARBAMOYLTRANSFERASE"/>
    <property type="match status" value="1"/>
</dbReference>
<organism evidence="8 9">
    <name type="scientific">Marinithermofilum abyssi</name>
    <dbReference type="NCBI Taxonomy" id="1571185"/>
    <lineage>
        <taxon>Bacteria</taxon>
        <taxon>Bacillati</taxon>
        <taxon>Bacillota</taxon>
        <taxon>Bacilli</taxon>
        <taxon>Bacillales</taxon>
        <taxon>Thermoactinomycetaceae</taxon>
        <taxon>Marinithermofilum</taxon>
    </lineage>
</organism>
<evidence type="ECO:0000313" key="9">
    <source>
        <dbReference type="Proteomes" id="UP000625210"/>
    </source>
</evidence>
<evidence type="ECO:0000256" key="1">
    <source>
        <dbReference type="ARBA" id="ARBA00012156"/>
    </source>
</evidence>
<comment type="catalytic activity">
    <reaction evidence="6">
        <text>L-threonylcarbamoyladenylate + adenosine(37) in tRNA = N(6)-L-threonylcarbamoyladenosine(37) in tRNA + AMP + H(+)</text>
        <dbReference type="Rhea" id="RHEA:37059"/>
        <dbReference type="Rhea" id="RHEA-COMP:10162"/>
        <dbReference type="Rhea" id="RHEA-COMP:10163"/>
        <dbReference type="ChEBI" id="CHEBI:15378"/>
        <dbReference type="ChEBI" id="CHEBI:73682"/>
        <dbReference type="ChEBI" id="CHEBI:74411"/>
        <dbReference type="ChEBI" id="CHEBI:74418"/>
        <dbReference type="ChEBI" id="CHEBI:456215"/>
        <dbReference type="EC" id="2.3.1.234"/>
    </reaction>
</comment>
<proteinExistence type="predicted"/>
<reference evidence="8" key="1">
    <citation type="journal article" date="2014" name="Int. J. Syst. Evol. Microbiol.">
        <title>Complete genome sequence of Corynebacterium casei LMG S-19264T (=DSM 44701T), isolated from a smear-ripened cheese.</title>
        <authorList>
            <consortium name="US DOE Joint Genome Institute (JGI-PGF)"/>
            <person name="Walter F."/>
            <person name="Albersmeier A."/>
            <person name="Kalinowski J."/>
            <person name="Ruckert C."/>
        </authorList>
    </citation>
    <scope>NUCLEOTIDE SEQUENCE</scope>
    <source>
        <strain evidence="8">CGMCC 1.15179</strain>
    </source>
</reference>
<evidence type="ECO:0000256" key="4">
    <source>
        <dbReference type="ARBA" id="ARBA00022723"/>
    </source>
</evidence>
<accession>A0A8J2YCP4</accession>
<evidence type="ECO:0000256" key="5">
    <source>
        <dbReference type="ARBA" id="ARBA00023315"/>
    </source>
</evidence>
<dbReference type="GO" id="GO:0061711">
    <property type="term" value="F:tRNA N(6)-L-threonylcarbamoyladenine synthase activity"/>
    <property type="evidence" value="ECO:0007669"/>
    <property type="project" value="UniProtKB-EC"/>
</dbReference>
<dbReference type="InterPro" id="IPR017861">
    <property type="entry name" value="KAE1/TsaD"/>
</dbReference>
<keyword evidence="3" id="KW-0819">tRNA processing</keyword>
<dbReference type="EC" id="2.3.1.234" evidence="1"/>
<evidence type="ECO:0000256" key="3">
    <source>
        <dbReference type="ARBA" id="ARBA00022694"/>
    </source>
</evidence>
<evidence type="ECO:0000313" key="8">
    <source>
        <dbReference type="EMBL" id="GGE10385.1"/>
    </source>
</evidence>
<keyword evidence="5" id="KW-0012">Acyltransferase</keyword>
<evidence type="ECO:0000256" key="6">
    <source>
        <dbReference type="ARBA" id="ARBA00048117"/>
    </source>
</evidence>
<dbReference type="Proteomes" id="UP000625210">
    <property type="component" value="Unassembled WGS sequence"/>
</dbReference>
<dbReference type="Gene3D" id="3.30.420.40">
    <property type="match status" value="2"/>
</dbReference>
<dbReference type="InterPro" id="IPR000905">
    <property type="entry name" value="Gcp-like_dom"/>
</dbReference>
<dbReference type="GO" id="GO:0005829">
    <property type="term" value="C:cytosol"/>
    <property type="evidence" value="ECO:0007669"/>
    <property type="project" value="TreeGrafter"/>
</dbReference>
<feature type="domain" description="Gcp-like" evidence="7">
    <location>
        <begin position="33"/>
        <end position="282"/>
    </location>
</feature>
<evidence type="ECO:0000256" key="2">
    <source>
        <dbReference type="ARBA" id="ARBA00022679"/>
    </source>
</evidence>
<sequence>MADRRQWLSVAEGEKGLQQSAAVFQHVRNLPLLFESVDLNGIHIGGVCVSRTPRPVEGSYMPVFQVGTGWGTSLAHAWGAPCFFTTHQEGHIEAGVKTADRPMTDGSFLAVHLSGGTTEVLRVDPLPDGYRVELLGGTKDLNAGQLVDRLGVSMGLSFPAGRELENIALQADGSEKVTVPSSVQGLQCSFSGPATHLLRMWERREASKEAIAFAAFRCIANTLEKLLLHAWENRLPKQVLIVGGVAANRLIRERLRSRLEHPAVGASLHFADPRFSGDNAYGVASLGLKKSNVL</sequence>
<dbReference type="GO" id="GO:0008033">
    <property type="term" value="P:tRNA processing"/>
    <property type="evidence" value="ECO:0007669"/>
    <property type="project" value="UniProtKB-KW"/>
</dbReference>
<evidence type="ECO:0000259" key="7">
    <source>
        <dbReference type="Pfam" id="PF00814"/>
    </source>
</evidence>
<comment type="caution">
    <text evidence="8">The sequence shown here is derived from an EMBL/GenBank/DDBJ whole genome shotgun (WGS) entry which is preliminary data.</text>
</comment>
<reference evidence="8" key="2">
    <citation type="submission" date="2020-09" db="EMBL/GenBank/DDBJ databases">
        <authorList>
            <person name="Sun Q."/>
            <person name="Zhou Y."/>
        </authorList>
    </citation>
    <scope>NUCLEOTIDE SEQUENCE</scope>
    <source>
        <strain evidence="8">CGMCC 1.15179</strain>
    </source>
</reference>
<keyword evidence="9" id="KW-1185">Reference proteome</keyword>
<dbReference type="GO" id="GO:0046872">
    <property type="term" value="F:metal ion binding"/>
    <property type="evidence" value="ECO:0007669"/>
    <property type="project" value="UniProtKB-KW"/>
</dbReference>
<dbReference type="EMBL" id="BMHQ01000003">
    <property type="protein sequence ID" value="GGE10385.1"/>
    <property type="molecule type" value="Genomic_DNA"/>
</dbReference>
<dbReference type="AlphaFoldDB" id="A0A8J2YCP4"/>
<dbReference type="PANTHER" id="PTHR11735:SF11">
    <property type="entry name" value="TRNA THREONYLCARBAMOYLADENOSINE BIOSYNTHESIS PROTEIN TSAB"/>
    <property type="match status" value="1"/>
</dbReference>